<keyword evidence="3" id="KW-1185">Reference proteome</keyword>
<dbReference type="Proteomes" id="UP001279553">
    <property type="component" value="Unassembled WGS sequence"/>
</dbReference>
<reference evidence="2 3" key="1">
    <citation type="submission" date="2023-11" db="EMBL/GenBank/DDBJ databases">
        <title>MicrobeMod: A computational toolkit for identifying prokaryotic methylation and restriction-modification with nanopore sequencing.</title>
        <authorList>
            <person name="Crits-Christoph A."/>
            <person name="Kang S.C."/>
            <person name="Lee H."/>
            <person name="Ostrov N."/>
        </authorList>
    </citation>
    <scope>NUCLEOTIDE SEQUENCE [LARGE SCALE GENOMIC DNA]</scope>
    <source>
        <strain evidence="2 3">DSMZ 700</strain>
    </source>
</reference>
<dbReference type="AlphaFoldDB" id="A0AAW9DLW0"/>
<gene>
    <name evidence="2" type="ORF">SIL87_02480</name>
</gene>
<organism evidence="2 3">
    <name type="scientific">Acidiphilium acidophilum</name>
    <name type="common">Thiobacillus acidophilus</name>
    <dbReference type="NCBI Taxonomy" id="76588"/>
    <lineage>
        <taxon>Bacteria</taxon>
        <taxon>Pseudomonadati</taxon>
        <taxon>Pseudomonadota</taxon>
        <taxon>Alphaproteobacteria</taxon>
        <taxon>Acetobacterales</taxon>
        <taxon>Acidocellaceae</taxon>
        <taxon>Acidiphilium</taxon>
    </lineage>
</organism>
<name>A0AAW9DLW0_ACIAO</name>
<dbReference type="Pfam" id="PF11663">
    <property type="entry name" value="Toxin_YhaV"/>
    <property type="match status" value="1"/>
</dbReference>
<protein>
    <submittedName>
        <fullName evidence="2">Type II toxin-antitoxin system YhaV family toxin</fullName>
    </submittedName>
</protein>
<evidence type="ECO:0000256" key="1">
    <source>
        <dbReference type="SAM" id="MobiDB-lite"/>
    </source>
</evidence>
<evidence type="ECO:0000313" key="2">
    <source>
        <dbReference type="EMBL" id="MDX5929633.1"/>
    </source>
</evidence>
<dbReference type="GO" id="GO:0004540">
    <property type="term" value="F:RNA nuclease activity"/>
    <property type="evidence" value="ECO:0007669"/>
    <property type="project" value="InterPro"/>
</dbReference>
<feature type="region of interest" description="Disordered" evidence="1">
    <location>
        <begin position="155"/>
        <end position="176"/>
    </location>
</feature>
<dbReference type="RefSeq" id="WP_319612679.1">
    <property type="nucleotide sequence ID" value="NZ_JAWXYB010000013.1"/>
</dbReference>
<comment type="caution">
    <text evidence="2">The sequence shown here is derived from an EMBL/GenBank/DDBJ whole genome shotgun (WGS) entry which is preliminary data.</text>
</comment>
<feature type="compositionally biased region" description="Acidic residues" evidence="1">
    <location>
        <begin position="164"/>
        <end position="176"/>
    </location>
</feature>
<evidence type="ECO:0000313" key="3">
    <source>
        <dbReference type="Proteomes" id="UP001279553"/>
    </source>
</evidence>
<accession>A0AAW9DLW0</accession>
<dbReference type="InterPro" id="IPR021679">
    <property type="entry name" value="Toxin_endonuclease_YhaV"/>
</dbReference>
<dbReference type="EMBL" id="JAWXYB010000013">
    <property type="protein sequence ID" value="MDX5929633.1"/>
    <property type="molecule type" value="Genomic_DNA"/>
</dbReference>
<dbReference type="GO" id="GO:0110001">
    <property type="term" value="C:toxin-antitoxin complex"/>
    <property type="evidence" value="ECO:0007669"/>
    <property type="project" value="InterPro"/>
</dbReference>
<sequence length="176" mass="19897">MLERHGWHLYAHPLFMDQLERLLASVERARRSDPEGWRGKADARLLAALRALLLDRIPRAPLSPEFRQGNTLGKERRHWFRAKFGGNRFRLFFRADSQAQVIVYAWVNDRNTLRKAGAGTDPYAVFARMLASGNPPDDWPALFAGSRDNLSEALHSFDNAPDVPPDDGDETSEAGT</sequence>
<proteinExistence type="predicted"/>